<dbReference type="Proteomes" id="UP000177171">
    <property type="component" value="Unassembled WGS sequence"/>
</dbReference>
<dbReference type="EMBL" id="MHQY01000036">
    <property type="protein sequence ID" value="OHA12969.1"/>
    <property type="molecule type" value="Genomic_DNA"/>
</dbReference>
<evidence type="ECO:0000313" key="2">
    <source>
        <dbReference type="EMBL" id="OHA12969.1"/>
    </source>
</evidence>
<accession>A0A1G2LQ09</accession>
<comment type="caution">
    <text evidence="2">The sequence shown here is derived from an EMBL/GenBank/DDBJ whole genome shotgun (WGS) entry which is preliminary data.</text>
</comment>
<gene>
    <name evidence="2" type="ORF">A3G49_00535</name>
</gene>
<organism evidence="2 3">
    <name type="scientific">Candidatus Sungbacteria bacterium RIFCSPLOWO2_12_FULL_41_11</name>
    <dbReference type="NCBI Taxonomy" id="1802286"/>
    <lineage>
        <taxon>Bacteria</taxon>
        <taxon>Candidatus Sungiibacteriota</taxon>
    </lineage>
</organism>
<keyword evidence="1" id="KW-0472">Membrane</keyword>
<name>A0A1G2LQ09_9BACT</name>
<evidence type="ECO:0000256" key="1">
    <source>
        <dbReference type="SAM" id="Phobius"/>
    </source>
</evidence>
<protein>
    <submittedName>
        <fullName evidence="2">Uncharacterized protein</fullName>
    </submittedName>
</protein>
<sequence>MPLAGIILWLASSAALILAWLSGNGFMLGRNSVQWYWDALILGVLAVGSKLGVIIKRGSELKCEKHEKDK</sequence>
<keyword evidence="1" id="KW-0812">Transmembrane</keyword>
<feature type="transmembrane region" description="Helical" evidence="1">
    <location>
        <begin position="35"/>
        <end position="55"/>
    </location>
</feature>
<dbReference type="AlphaFoldDB" id="A0A1G2LQ09"/>
<keyword evidence="1" id="KW-1133">Transmembrane helix</keyword>
<evidence type="ECO:0000313" key="3">
    <source>
        <dbReference type="Proteomes" id="UP000177171"/>
    </source>
</evidence>
<reference evidence="2 3" key="1">
    <citation type="journal article" date="2016" name="Nat. Commun.">
        <title>Thousands of microbial genomes shed light on interconnected biogeochemical processes in an aquifer system.</title>
        <authorList>
            <person name="Anantharaman K."/>
            <person name="Brown C.T."/>
            <person name="Hug L.A."/>
            <person name="Sharon I."/>
            <person name="Castelle C.J."/>
            <person name="Probst A.J."/>
            <person name="Thomas B.C."/>
            <person name="Singh A."/>
            <person name="Wilkins M.J."/>
            <person name="Karaoz U."/>
            <person name="Brodie E.L."/>
            <person name="Williams K.H."/>
            <person name="Hubbard S.S."/>
            <person name="Banfield J.F."/>
        </authorList>
    </citation>
    <scope>NUCLEOTIDE SEQUENCE [LARGE SCALE GENOMIC DNA]</scope>
</reference>
<proteinExistence type="predicted"/>